<evidence type="ECO:0000313" key="2">
    <source>
        <dbReference type="EMBL" id="ROQ24204.1"/>
    </source>
</evidence>
<name>A0A3N1NWJ8_9GAMM</name>
<keyword evidence="1" id="KW-0812">Transmembrane</keyword>
<comment type="caution">
    <text evidence="2">The sequence shown here is derived from an EMBL/GenBank/DDBJ whole genome shotgun (WGS) entry which is preliminary data.</text>
</comment>
<sequence>MGPPAEIAITVYSLGLLGWYGLWHALVGYPLLAKLKYLRIPFWGAQFVFVANVVLGYYTPEIDYQTELALYPYVEANATTVASMSLAIAVFWVFVSKDKPLEEAGSLVKIFLWLLLWSFLISVMGALPLYWVPPGGYWLMTLRHLKCLPFFYSLFLLSSALIVFMYELRYRRTHLHELSPIAFSKDVEDWPPKMRPWHALRRRRQEH</sequence>
<gene>
    <name evidence="2" type="ORF">EDC28_10785</name>
</gene>
<feature type="transmembrane region" description="Helical" evidence="1">
    <location>
        <begin position="78"/>
        <end position="95"/>
    </location>
</feature>
<dbReference type="AlphaFoldDB" id="A0A3N1NWJ8"/>
<dbReference type="RefSeq" id="WP_123421963.1">
    <property type="nucleotide sequence ID" value="NZ_RJUL01000007.1"/>
</dbReference>
<accession>A0A3N1NWJ8</accession>
<protein>
    <submittedName>
        <fullName evidence="2">Uncharacterized protein</fullName>
    </submittedName>
</protein>
<feature type="transmembrane region" description="Helical" evidence="1">
    <location>
        <begin position="150"/>
        <end position="168"/>
    </location>
</feature>
<evidence type="ECO:0000313" key="3">
    <source>
        <dbReference type="Proteomes" id="UP000268033"/>
    </source>
</evidence>
<keyword evidence="3" id="KW-1185">Reference proteome</keyword>
<feature type="transmembrane region" description="Helical" evidence="1">
    <location>
        <begin position="40"/>
        <end position="58"/>
    </location>
</feature>
<dbReference type="Proteomes" id="UP000268033">
    <property type="component" value="Unassembled WGS sequence"/>
</dbReference>
<feature type="transmembrane region" description="Helical" evidence="1">
    <location>
        <begin position="12"/>
        <end position="33"/>
    </location>
</feature>
<keyword evidence="1" id="KW-0472">Membrane</keyword>
<reference evidence="2 3" key="1">
    <citation type="submission" date="2018-11" db="EMBL/GenBank/DDBJ databases">
        <title>Genomic Encyclopedia of Type Strains, Phase IV (KMG-IV): sequencing the most valuable type-strain genomes for metagenomic binning, comparative biology and taxonomic classification.</title>
        <authorList>
            <person name="Goeker M."/>
        </authorList>
    </citation>
    <scope>NUCLEOTIDE SEQUENCE [LARGE SCALE GENOMIC DNA]</scope>
    <source>
        <strain evidence="2 3">DSM 21945</strain>
    </source>
</reference>
<evidence type="ECO:0000256" key="1">
    <source>
        <dbReference type="SAM" id="Phobius"/>
    </source>
</evidence>
<keyword evidence="1" id="KW-1133">Transmembrane helix</keyword>
<dbReference type="EMBL" id="RJUL01000007">
    <property type="protein sequence ID" value="ROQ24204.1"/>
    <property type="molecule type" value="Genomic_DNA"/>
</dbReference>
<feature type="transmembrane region" description="Helical" evidence="1">
    <location>
        <begin position="107"/>
        <end position="130"/>
    </location>
</feature>
<organism evidence="2 3">
    <name type="scientific">Gallaecimonas pentaromativorans</name>
    <dbReference type="NCBI Taxonomy" id="584787"/>
    <lineage>
        <taxon>Bacteria</taxon>
        <taxon>Pseudomonadati</taxon>
        <taxon>Pseudomonadota</taxon>
        <taxon>Gammaproteobacteria</taxon>
        <taxon>Enterobacterales</taxon>
        <taxon>Gallaecimonadaceae</taxon>
        <taxon>Gallaecimonas</taxon>
    </lineage>
</organism>
<proteinExistence type="predicted"/>